<evidence type="ECO:0000256" key="3">
    <source>
        <dbReference type="ARBA" id="ARBA00013109"/>
    </source>
</evidence>
<evidence type="ECO:0000256" key="8">
    <source>
        <dbReference type="ARBA" id="ARBA00048617"/>
    </source>
</evidence>
<evidence type="ECO:0000256" key="5">
    <source>
        <dbReference type="ARBA" id="ARBA00023244"/>
    </source>
</evidence>
<name>A0A7H0G0U7_9GAMM</name>
<comment type="pathway">
    <text evidence="1 9">Porphyrin-containing compound metabolism; protoporphyrin-IX biosynthesis; coproporphyrinogen-III from 5-aminolevulinate: step 3/4.</text>
</comment>
<comment type="catalytic activity">
    <reaction evidence="8 9">
        <text>hydroxymethylbilane = uroporphyrinogen III + H2O</text>
        <dbReference type="Rhea" id="RHEA:18965"/>
        <dbReference type="ChEBI" id="CHEBI:15377"/>
        <dbReference type="ChEBI" id="CHEBI:57308"/>
        <dbReference type="ChEBI" id="CHEBI:57845"/>
        <dbReference type="EC" id="4.2.1.75"/>
    </reaction>
</comment>
<evidence type="ECO:0000256" key="6">
    <source>
        <dbReference type="ARBA" id="ARBA00037589"/>
    </source>
</evidence>
<evidence type="ECO:0000256" key="2">
    <source>
        <dbReference type="ARBA" id="ARBA00008133"/>
    </source>
</evidence>
<dbReference type="PANTHER" id="PTHR38042:SF1">
    <property type="entry name" value="UROPORPHYRINOGEN-III SYNTHASE, CHLOROPLASTIC"/>
    <property type="match status" value="1"/>
</dbReference>
<dbReference type="InterPro" id="IPR039793">
    <property type="entry name" value="UROS/Hem4"/>
</dbReference>
<evidence type="ECO:0000259" key="10">
    <source>
        <dbReference type="Pfam" id="PF02602"/>
    </source>
</evidence>
<dbReference type="InterPro" id="IPR036108">
    <property type="entry name" value="4pyrrol_syn_uPrphyn_synt_sf"/>
</dbReference>
<evidence type="ECO:0000256" key="9">
    <source>
        <dbReference type="RuleBase" id="RU366031"/>
    </source>
</evidence>
<keyword evidence="4 9" id="KW-0456">Lyase</keyword>
<evidence type="ECO:0000256" key="7">
    <source>
        <dbReference type="ARBA" id="ARBA00040167"/>
    </source>
</evidence>
<dbReference type="RefSeq" id="WP_187713348.1">
    <property type="nucleotide sequence ID" value="NZ_CP060820.1"/>
</dbReference>
<keyword evidence="5 9" id="KW-0627">Porphyrin biosynthesis</keyword>
<proteinExistence type="inferred from homology"/>
<dbReference type="GO" id="GO:0004852">
    <property type="term" value="F:uroporphyrinogen-III synthase activity"/>
    <property type="evidence" value="ECO:0007669"/>
    <property type="project" value="UniProtKB-UniRule"/>
</dbReference>
<evidence type="ECO:0000313" key="12">
    <source>
        <dbReference type="Proteomes" id="UP000516018"/>
    </source>
</evidence>
<dbReference type="Pfam" id="PF02602">
    <property type="entry name" value="HEM4"/>
    <property type="match status" value="1"/>
</dbReference>
<dbReference type="Gene3D" id="3.40.50.10090">
    <property type="match status" value="2"/>
</dbReference>
<dbReference type="PANTHER" id="PTHR38042">
    <property type="entry name" value="UROPORPHYRINOGEN-III SYNTHASE, CHLOROPLASTIC"/>
    <property type="match status" value="1"/>
</dbReference>
<comment type="similarity">
    <text evidence="2 9">Belongs to the uroporphyrinogen-III synthase family.</text>
</comment>
<dbReference type="CDD" id="cd06578">
    <property type="entry name" value="HemD"/>
    <property type="match status" value="1"/>
</dbReference>
<sequence>MNRSATPSWYVISLRPRGEHDVLRRAAARYGAGLIALSPWKLVLKDGPATHADLRAALAAAVVVFTSPTAVHAARALQPFAPRPGQHWCAVGAGTAAALHDAGVGVGVGTVHAPTRMDSDGLLALPVLQDVRGREVGLVTAPGGRGEIAPALEARGARILRADVYGRELIPLDAAAVHQVQAADVPLALALSSGEALQRVLDAIPAGAAAKLRNAHVVAASERLCVLARSLGFGDVSAASGPRPDDLLAAAARRHPVA</sequence>
<organism evidence="11 12">
    <name type="scientific">Agrilutibacter terrestris</name>
    <dbReference type="NCBI Taxonomy" id="2865112"/>
    <lineage>
        <taxon>Bacteria</taxon>
        <taxon>Pseudomonadati</taxon>
        <taxon>Pseudomonadota</taxon>
        <taxon>Gammaproteobacteria</taxon>
        <taxon>Lysobacterales</taxon>
        <taxon>Lysobacteraceae</taxon>
        <taxon>Agrilutibacter</taxon>
    </lineage>
</organism>
<dbReference type="GO" id="GO:0006782">
    <property type="term" value="P:protoporphyrinogen IX biosynthetic process"/>
    <property type="evidence" value="ECO:0007669"/>
    <property type="project" value="UniProtKB-UniRule"/>
</dbReference>
<comment type="function">
    <text evidence="6 9">Catalyzes cyclization of the linear tetrapyrrole, hydroxymethylbilane, to the macrocyclic uroporphyrinogen III.</text>
</comment>
<dbReference type="KEGG" id="lsx:H8B22_06885"/>
<accession>A0A7H0G0U7</accession>
<evidence type="ECO:0000256" key="1">
    <source>
        <dbReference type="ARBA" id="ARBA00004772"/>
    </source>
</evidence>
<dbReference type="Proteomes" id="UP000516018">
    <property type="component" value="Chromosome"/>
</dbReference>
<dbReference type="EC" id="4.2.1.75" evidence="3 9"/>
<gene>
    <name evidence="11" type="ORF">H8B22_06885</name>
</gene>
<dbReference type="GO" id="GO:0006780">
    <property type="term" value="P:uroporphyrinogen III biosynthetic process"/>
    <property type="evidence" value="ECO:0007669"/>
    <property type="project" value="UniProtKB-UniRule"/>
</dbReference>
<dbReference type="EMBL" id="CP060820">
    <property type="protein sequence ID" value="QNP41913.1"/>
    <property type="molecule type" value="Genomic_DNA"/>
</dbReference>
<evidence type="ECO:0000313" key="11">
    <source>
        <dbReference type="EMBL" id="QNP41913.1"/>
    </source>
</evidence>
<feature type="domain" description="Tetrapyrrole biosynthesis uroporphyrinogen III synthase" evidence="10">
    <location>
        <begin position="24"/>
        <end position="248"/>
    </location>
</feature>
<reference evidence="11 12" key="1">
    <citation type="submission" date="2020-08" db="EMBL/GenBank/DDBJ databases">
        <title>Lysobacter sp. II4 sp. nov., isolated from soil.</title>
        <authorList>
            <person name="Woo C.Y."/>
            <person name="Kim J."/>
        </authorList>
    </citation>
    <scope>NUCLEOTIDE SEQUENCE [LARGE SCALE GENOMIC DNA]</scope>
    <source>
        <strain evidence="11 12">II4</strain>
    </source>
</reference>
<dbReference type="UniPathway" id="UPA00251">
    <property type="reaction ID" value="UER00320"/>
</dbReference>
<protein>
    <recommendedName>
        <fullName evidence="7 9">Uroporphyrinogen-III synthase</fullName>
        <ecNumber evidence="3 9">4.2.1.75</ecNumber>
    </recommendedName>
</protein>
<evidence type="ECO:0000256" key="4">
    <source>
        <dbReference type="ARBA" id="ARBA00023239"/>
    </source>
</evidence>
<dbReference type="AlphaFoldDB" id="A0A7H0G0U7"/>
<keyword evidence="12" id="KW-1185">Reference proteome</keyword>
<dbReference type="SUPFAM" id="SSF69618">
    <property type="entry name" value="HemD-like"/>
    <property type="match status" value="1"/>
</dbReference>
<dbReference type="InterPro" id="IPR003754">
    <property type="entry name" value="4pyrrol_synth_uPrphyn_synth"/>
</dbReference>